<keyword evidence="2" id="KW-1185">Reference proteome</keyword>
<dbReference type="AlphaFoldDB" id="A0A1E3L5D7"/>
<protein>
    <submittedName>
        <fullName evidence="1">Uncharacterized protein</fullName>
    </submittedName>
</protein>
<reference evidence="1 2" key="1">
    <citation type="submission" date="2016-08" db="EMBL/GenBank/DDBJ databases">
        <title>Genome sequencing of Paenibacillus sp. TI45-13ar, isolated from Korean traditional nuruk.</title>
        <authorList>
            <person name="Kim S.-J."/>
        </authorList>
    </citation>
    <scope>NUCLEOTIDE SEQUENCE [LARGE SCALE GENOMIC DNA]</scope>
    <source>
        <strain evidence="1 2">TI45-13ar</strain>
    </source>
</reference>
<evidence type="ECO:0000313" key="1">
    <source>
        <dbReference type="EMBL" id="ODP28894.1"/>
    </source>
</evidence>
<dbReference type="EMBL" id="MDER01000033">
    <property type="protein sequence ID" value="ODP28894.1"/>
    <property type="molecule type" value="Genomic_DNA"/>
</dbReference>
<dbReference type="STRING" id="1886670.PTI45_01673"/>
<comment type="caution">
    <text evidence="1">The sequence shown here is derived from an EMBL/GenBank/DDBJ whole genome shotgun (WGS) entry which is preliminary data.</text>
</comment>
<dbReference type="PATRIC" id="fig|1886670.3.peg.1704"/>
<dbReference type="Gene3D" id="3.40.50.720">
    <property type="entry name" value="NAD(P)-binding Rossmann-like Domain"/>
    <property type="match status" value="1"/>
</dbReference>
<evidence type="ECO:0000313" key="2">
    <source>
        <dbReference type="Proteomes" id="UP000094578"/>
    </source>
</evidence>
<sequence length="432" mass="49375">MNNFQNVLILGTGPVAIQVAVNLKQHLHSVVAIAGRQSSRADHVYKALAQSDQHISVHIQNEKHQSVAGGCRIDHVFAGYEQITGQWDTIVLAVTTDTYIQVLQQLQPDLLKQIQCVLLISPTFGSGDLVSDYISAFQPEAEIISFSTYYGDTRWAGDEPSHQVITTAVKKKVYIGSQTSSSLRVQDLQRMYQQLGIQVQTMSSPLEAETRNISLYVHPALFMNDFSLQVVFGSHSVPKFVYKLYPEGPITPPLIRNMLSQWKEVMNLLQQMGITGINLLQFMVDDNYPIATESLSREDIENFIDLEPIHQEYLLYVRYASLLIDPFSEPDSKGRYFDFSAVPIRTVFTNKEGKQDIPRMPQEDYYRIKMIQGFARHTGTPCPTIDQLIRNYEYHLQQYIEAHPEEPLSTAFQIHHHDEDYNRIQNRIQTTH</sequence>
<dbReference type="RefSeq" id="WP_139129232.1">
    <property type="nucleotide sequence ID" value="NZ_MDER01000033.1"/>
</dbReference>
<dbReference type="Proteomes" id="UP000094578">
    <property type="component" value="Unassembled WGS sequence"/>
</dbReference>
<name>A0A1E3L5D7_9BACL</name>
<proteinExistence type="predicted"/>
<accession>A0A1E3L5D7</accession>
<dbReference type="InterPro" id="IPR036291">
    <property type="entry name" value="NAD(P)-bd_dom_sf"/>
</dbReference>
<dbReference type="InterPro" id="IPR016935">
    <property type="entry name" value="Opine_metallophore_DH"/>
</dbReference>
<organism evidence="1 2">
    <name type="scientific">Paenibacillus nuruki</name>
    <dbReference type="NCBI Taxonomy" id="1886670"/>
    <lineage>
        <taxon>Bacteria</taxon>
        <taxon>Bacillati</taxon>
        <taxon>Bacillota</taxon>
        <taxon>Bacilli</taxon>
        <taxon>Bacillales</taxon>
        <taxon>Paenibacillaceae</taxon>
        <taxon>Paenibacillus</taxon>
    </lineage>
</organism>
<dbReference type="Pfam" id="PF10100">
    <property type="entry name" value="Staph_opine_DH"/>
    <property type="match status" value="1"/>
</dbReference>
<gene>
    <name evidence="1" type="ORF">PTI45_01673</name>
</gene>
<dbReference type="SUPFAM" id="SSF51735">
    <property type="entry name" value="NAD(P)-binding Rossmann-fold domains"/>
    <property type="match status" value="1"/>
</dbReference>